<dbReference type="Proteomes" id="UP000008810">
    <property type="component" value="Chromosome 2"/>
</dbReference>
<reference evidence="3" key="3">
    <citation type="submission" date="2018-08" db="UniProtKB">
        <authorList>
            <consortium name="EnsemblPlants"/>
        </authorList>
    </citation>
    <scope>IDENTIFICATION</scope>
    <source>
        <strain evidence="3">cv. Bd21</strain>
    </source>
</reference>
<dbReference type="Gramene" id="PNT69971">
    <property type="protein sequence ID" value="PNT69971"/>
    <property type="gene ID" value="BRADI_2g03985v3"/>
</dbReference>
<keyword evidence="4" id="KW-1185">Reference proteome</keyword>
<name>A0A2K2D6R9_BRADI</name>
<dbReference type="EnsemblPlants" id="PNT69971">
    <property type="protein sequence ID" value="PNT69971"/>
    <property type="gene ID" value="BRADI_2g03985v3"/>
</dbReference>
<feature type="non-terminal residue" evidence="2">
    <location>
        <position position="1"/>
    </location>
</feature>
<protein>
    <submittedName>
        <fullName evidence="2 3">Uncharacterized protein</fullName>
    </submittedName>
</protein>
<evidence type="ECO:0000313" key="3">
    <source>
        <dbReference type="EnsemblPlants" id="PNT69971"/>
    </source>
</evidence>
<feature type="compositionally biased region" description="Pro residues" evidence="1">
    <location>
        <begin position="54"/>
        <end position="64"/>
    </location>
</feature>
<gene>
    <name evidence="2" type="ORF">BRADI_2g03985v3</name>
</gene>
<evidence type="ECO:0000256" key="1">
    <source>
        <dbReference type="SAM" id="MobiDB-lite"/>
    </source>
</evidence>
<feature type="region of interest" description="Disordered" evidence="1">
    <location>
        <begin position="1"/>
        <end position="66"/>
    </location>
</feature>
<evidence type="ECO:0000313" key="2">
    <source>
        <dbReference type="EMBL" id="PNT69971.1"/>
    </source>
</evidence>
<accession>A0A2K2D6R9</accession>
<proteinExistence type="predicted"/>
<organism evidence="2">
    <name type="scientific">Brachypodium distachyon</name>
    <name type="common">Purple false brome</name>
    <name type="synonym">Trachynia distachya</name>
    <dbReference type="NCBI Taxonomy" id="15368"/>
    <lineage>
        <taxon>Eukaryota</taxon>
        <taxon>Viridiplantae</taxon>
        <taxon>Streptophyta</taxon>
        <taxon>Embryophyta</taxon>
        <taxon>Tracheophyta</taxon>
        <taxon>Spermatophyta</taxon>
        <taxon>Magnoliopsida</taxon>
        <taxon>Liliopsida</taxon>
        <taxon>Poales</taxon>
        <taxon>Poaceae</taxon>
        <taxon>BOP clade</taxon>
        <taxon>Pooideae</taxon>
        <taxon>Stipodae</taxon>
        <taxon>Brachypodieae</taxon>
        <taxon>Brachypodium</taxon>
    </lineage>
</organism>
<evidence type="ECO:0000313" key="4">
    <source>
        <dbReference type="Proteomes" id="UP000008810"/>
    </source>
</evidence>
<dbReference type="EMBL" id="CM000881">
    <property type="protein sequence ID" value="PNT69971.1"/>
    <property type="molecule type" value="Genomic_DNA"/>
</dbReference>
<sequence>PWSARTAAAARSAPPRLGPHDRQLPPHAARPPPWSAQTAAAATARPLPWSTQRLPPPAARPPPWSAGTAAAALKFGFAGGLEGCRRTEKDLARLAASVGAAAACSNTPCPPPPRSPVPEGINVVGWRRRAHPAAGSGVLFSQGRS</sequence>
<dbReference type="AlphaFoldDB" id="A0A2K2D6R9"/>
<reference evidence="2 3" key="1">
    <citation type="journal article" date="2010" name="Nature">
        <title>Genome sequencing and analysis of the model grass Brachypodium distachyon.</title>
        <authorList>
            <consortium name="International Brachypodium Initiative"/>
        </authorList>
    </citation>
    <scope>NUCLEOTIDE SEQUENCE [LARGE SCALE GENOMIC DNA]</scope>
    <source>
        <strain evidence="2 3">Bd21</strain>
    </source>
</reference>
<dbReference type="InParanoid" id="A0A2K2D6R9"/>
<reference evidence="2" key="2">
    <citation type="submission" date="2017-06" db="EMBL/GenBank/DDBJ databases">
        <title>WGS assembly of Brachypodium distachyon.</title>
        <authorList>
            <consortium name="The International Brachypodium Initiative"/>
            <person name="Lucas S."/>
            <person name="Harmon-Smith M."/>
            <person name="Lail K."/>
            <person name="Tice H."/>
            <person name="Grimwood J."/>
            <person name="Bruce D."/>
            <person name="Barry K."/>
            <person name="Shu S."/>
            <person name="Lindquist E."/>
            <person name="Wang M."/>
            <person name="Pitluck S."/>
            <person name="Vogel J.P."/>
            <person name="Garvin D.F."/>
            <person name="Mockler T.C."/>
            <person name="Schmutz J."/>
            <person name="Rokhsar D."/>
            <person name="Bevan M.W."/>
        </authorList>
    </citation>
    <scope>NUCLEOTIDE SEQUENCE</scope>
    <source>
        <strain evidence="2">Bd21</strain>
    </source>
</reference>
<feature type="compositionally biased region" description="Low complexity" evidence="1">
    <location>
        <begin position="1"/>
        <end position="15"/>
    </location>
</feature>